<gene>
    <name evidence="4" type="ORF">SAMN02745947_01290</name>
</gene>
<dbReference type="PANTHER" id="PTHR43272">
    <property type="entry name" value="LONG-CHAIN-FATTY-ACID--COA LIGASE"/>
    <property type="match status" value="1"/>
</dbReference>
<evidence type="ECO:0000256" key="1">
    <source>
        <dbReference type="ARBA" id="ARBA00022741"/>
    </source>
</evidence>
<dbReference type="PANTHER" id="PTHR43272:SF33">
    <property type="entry name" value="AMP-BINDING DOMAIN-CONTAINING PROTEIN-RELATED"/>
    <property type="match status" value="1"/>
</dbReference>
<feature type="domain" description="AMP-dependent synthetase/ligase" evidence="3">
    <location>
        <begin position="47"/>
        <end position="457"/>
    </location>
</feature>
<proteinExistence type="predicted"/>
<name>A0ABY1M7C5_RHORH</name>
<protein>
    <submittedName>
        <fullName evidence="4">Long-chain acyl-CoA synthetase</fullName>
    </submittedName>
</protein>
<dbReference type="PROSITE" id="PS00455">
    <property type="entry name" value="AMP_BINDING"/>
    <property type="match status" value="1"/>
</dbReference>
<dbReference type="Gene3D" id="3.40.50.12780">
    <property type="entry name" value="N-terminal domain of ligase-like"/>
    <property type="match status" value="1"/>
</dbReference>
<dbReference type="InterPro" id="IPR020845">
    <property type="entry name" value="AMP-binding_CS"/>
</dbReference>
<organism evidence="4 5">
    <name type="scientific">Rhodococcus rhodochrous J3</name>
    <dbReference type="NCBI Taxonomy" id="903528"/>
    <lineage>
        <taxon>Bacteria</taxon>
        <taxon>Bacillati</taxon>
        <taxon>Actinomycetota</taxon>
        <taxon>Actinomycetes</taxon>
        <taxon>Mycobacteriales</taxon>
        <taxon>Nocardiaceae</taxon>
        <taxon>Rhodococcus</taxon>
    </lineage>
</organism>
<keyword evidence="2" id="KW-0067">ATP-binding</keyword>
<evidence type="ECO:0000259" key="3">
    <source>
        <dbReference type="Pfam" id="PF00501"/>
    </source>
</evidence>
<dbReference type="EMBL" id="FXAV01000002">
    <property type="protein sequence ID" value="SMG21228.1"/>
    <property type="molecule type" value="Genomic_DNA"/>
</dbReference>
<dbReference type="Pfam" id="PF23562">
    <property type="entry name" value="AMP-binding_C_3"/>
    <property type="match status" value="1"/>
</dbReference>
<dbReference type="CDD" id="cd05907">
    <property type="entry name" value="VL_LC_FACS_like"/>
    <property type="match status" value="1"/>
</dbReference>
<sequence>MADHHGTRCDLAWGPASLPSFATPHESCDMTTLAVDKFDSVGACFLAQAGRAPHAPAFRAPNETDTGWLTLTWSETARRATDLAAGLLALGVLAEDRVAIAGSTRLEWILADLAIALAGAATTTVYPSTNAEGVGYILADAGAVVVFAEDRDQLAKIRASETAVRHVVLFDGDADAADDSVLTLAQLALLGRRHLREDADAVVKSVRAVGRDQLATIIYTSGTTGRPKGVELTHANWLYLGAAVASEDVVRPDHVQFLWLPLSHVFGKLLLAAQYETGFVTAVDGRIDRIVDNLPIIRPTFMAAAPRVFEKIHARVVSMVTAQGGMRKALFDWAIAVGVDAVRRRSAGRATVLQRMQLFVADRLVFARIRRGFGGRIEYLVSGSAALSPQIAEWFAAIGLAINEGYGLTETTGAAFVNRPGDIRIGTVGQPFPGTEVRIADDGEIMLRGPGIMRGYHGLPEQTAEVIDADGWFATGDIGEVDADGFLKITDRKKDLVKTSGGKFIAPALIESAVVATCPLVSQAVVVADGRNFVSILLTIDPEVRGDLPDDAVSTAVEQAITEVNCRLNRWETIKQYRILPRDLTVESGELTPSLKVKRAVVLRNYAETIEGIYSDQAGALR</sequence>
<dbReference type="InterPro" id="IPR042099">
    <property type="entry name" value="ANL_N_sf"/>
</dbReference>
<evidence type="ECO:0000256" key="2">
    <source>
        <dbReference type="ARBA" id="ARBA00022840"/>
    </source>
</evidence>
<reference evidence="4 5" key="1">
    <citation type="submission" date="2017-04" db="EMBL/GenBank/DDBJ databases">
        <authorList>
            <person name="Varghese N."/>
            <person name="Submissions S."/>
        </authorList>
    </citation>
    <scope>NUCLEOTIDE SEQUENCE [LARGE SCALE GENOMIC DNA]</scope>
    <source>
        <strain evidence="4 5">J3</strain>
    </source>
</reference>
<keyword evidence="5" id="KW-1185">Reference proteome</keyword>
<evidence type="ECO:0000313" key="5">
    <source>
        <dbReference type="Proteomes" id="UP000193566"/>
    </source>
</evidence>
<dbReference type="InterPro" id="IPR000873">
    <property type="entry name" value="AMP-dep_synth/lig_dom"/>
</dbReference>
<dbReference type="Pfam" id="PF00501">
    <property type="entry name" value="AMP-binding"/>
    <property type="match status" value="1"/>
</dbReference>
<accession>A0ABY1M7C5</accession>
<evidence type="ECO:0000313" key="4">
    <source>
        <dbReference type="EMBL" id="SMG21228.1"/>
    </source>
</evidence>
<dbReference type="Proteomes" id="UP000193566">
    <property type="component" value="Unassembled WGS sequence"/>
</dbReference>
<comment type="caution">
    <text evidence="4">The sequence shown here is derived from an EMBL/GenBank/DDBJ whole genome shotgun (WGS) entry which is preliminary data.</text>
</comment>
<keyword evidence="1" id="KW-0547">Nucleotide-binding</keyword>
<dbReference type="SUPFAM" id="SSF56801">
    <property type="entry name" value="Acetyl-CoA synthetase-like"/>
    <property type="match status" value="1"/>
</dbReference>